<evidence type="ECO:0000313" key="5">
    <source>
        <dbReference type="EMBL" id="SDE72131.1"/>
    </source>
</evidence>
<dbReference type="AlphaFoldDB" id="A0A1G7F8D3"/>
<keyword evidence="1" id="KW-0802">TPR repeat</keyword>
<keyword evidence="2" id="KW-0472">Membrane</keyword>
<keyword evidence="2" id="KW-0812">Transmembrane</keyword>
<reference evidence="6" key="1">
    <citation type="submission" date="2016-10" db="EMBL/GenBank/DDBJ databases">
        <authorList>
            <person name="Varghese N."/>
            <person name="Submissions S."/>
        </authorList>
    </citation>
    <scope>NUCLEOTIDE SEQUENCE [LARGE SCALE GENOMIC DNA]</scope>
    <source>
        <strain evidence="6">DSM 24729</strain>
    </source>
</reference>
<evidence type="ECO:0000259" key="4">
    <source>
        <dbReference type="PROSITE" id="PS51781"/>
    </source>
</evidence>
<organism evidence="5 6">
    <name type="scientific">Cellulophaga baltica</name>
    <dbReference type="NCBI Taxonomy" id="76594"/>
    <lineage>
        <taxon>Bacteria</taxon>
        <taxon>Pseudomonadati</taxon>
        <taxon>Bacteroidota</taxon>
        <taxon>Flavobacteriia</taxon>
        <taxon>Flavobacteriales</taxon>
        <taxon>Flavobacteriaceae</taxon>
        <taxon>Cellulophaga</taxon>
    </lineage>
</organism>
<dbReference type="InterPro" id="IPR036028">
    <property type="entry name" value="SH3-like_dom_sf"/>
</dbReference>
<dbReference type="SMART" id="SM00028">
    <property type="entry name" value="TPR"/>
    <property type="match status" value="2"/>
</dbReference>
<dbReference type="RefSeq" id="WP_074537757.1">
    <property type="nucleotide sequence ID" value="NZ_FNBD01000003.1"/>
</dbReference>
<feature type="chain" id="PRO_5010285135" evidence="3">
    <location>
        <begin position="19"/>
        <end position="252"/>
    </location>
</feature>
<dbReference type="SUPFAM" id="SSF50044">
    <property type="entry name" value="SH3-domain"/>
    <property type="match status" value="1"/>
</dbReference>
<dbReference type="eggNOG" id="COG0457">
    <property type="taxonomic scope" value="Bacteria"/>
</dbReference>
<keyword evidence="6" id="KW-1185">Reference proteome</keyword>
<dbReference type="Pfam" id="PF08239">
    <property type="entry name" value="SH3_3"/>
    <property type="match status" value="1"/>
</dbReference>
<dbReference type="PROSITE" id="PS51781">
    <property type="entry name" value="SH3B"/>
    <property type="match status" value="1"/>
</dbReference>
<dbReference type="EMBL" id="FNBD01000003">
    <property type="protein sequence ID" value="SDE72131.1"/>
    <property type="molecule type" value="Genomic_DNA"/>
</dbReference>
<name>A0A1G7F8D3_9FLAO</name>
<dbReference type="PROSITE" id="PS50005">
    <property type="entry name" value="TPR"/>
    <property type="match status" value="1"/>
</dbReference>
<dbReference type="InterPro" id="IPR019734">
    <property type="entry name" value="TPR_rpt"/>
</dbReference>
<evidence type="ECO:0000256" key="2">
    <source>
        <dbReference type="SAM" id="Phobius"/>
    </source>
</evidence>
<evidence type="ECO:0000256" key="3">
    <source>
        <dbReference type="SAM" id="SignalP"/>
    </source>
</evidence>
<dbReference type="SUPFAM" id="SSF48452">
    <property type="entry name" value="TPR-like"/>
    <property type="match status" value="1"/>
</dbReference>
<gene>
    <name evidence="5" type="ORF">SAMN04487992_10393</name>
</gene>
<dbReference type="InterPro" id="IPR003646">
    <property type="entry name" value="SH3-like_bac-type"/>
</dbReference>
<keyword evidence="3" id="KW-0732">Signal</keyword>
<dbReference type="InterPro" id="IPR011990">
    <property type="entry name" value="TPR-like_helical_dom_sf"/>
</dbReference>
<protein>
    <submittedName>
        <fullName evidence="5">SH3 domain-containing protein</fullName>
    </submittedName>
</protein>
<evidence type="ECO:0000313" key="6">
    <source>
        <dbReference type="Proteomes" id="UP000182114"/>
    </source>
</evidence>
<feature type="signal peptide" evidence="3">
    <location>
        <begin position="1"/>
        <end position="18"/>
    </location>
</feature>
<feature type="repeat" description="TPR" evidence="1">
    <location>
        <begin position="54"/>
        <end position="87"/>
    </location>
</feature>
<dbReference type="SMART" id="SM00287">
    <property type="entry name" value="SH3b"/>
    <property type="match status" value="1"/>
</dbReference>
<dbReference type="Gene3D" id="2.30.30.40">
    <property type="entry name" value="SH3 Domains"/>
    <property type="match status" value="1"/>
</dbReference>
<evidence type="ECO:0000256" key="1">
    <source>
        <dbReference type="PROSITE-ProRule" id="PRU00339"/>
    </source>
</evidence>
<dbReference type="PROSITE" id="PS50293">
    <property type="entry name" value="TPR_REGION"/>
    <property type="match status" value="1"/>
</dbReference>
<accession>A0A1G7F8D3</accession>
<dbReference type="Gene3D" id="1.25.40.10">
    <property type="entry name" value="Tetratricopeptide repeat domain"/>
    <property type="match status" value="1"/>
</dbReference>
<dbReference type="Pfam" id="PF00515">
    <property type="entry name" value="TPR_1"/>
    <property type="match status" value="1"/>
</dbReference>
<feature type="transmembrane region" description="Helical" evidence="2">
    <location>
        <begin position="158"/>
        <end position="179"/>
    </location>
</feature>
<dbReference type="Proteomes" id="UP000182114">
    <property type="component" value="Unassembled WGS sequence"/>
</dbReference>
<keyword evidence="2" id="KW-1133">Transmembrane helix</keyword>
<feature type="transmembrane region" description="Helical" evidence="2">
    <location>
        <begin position="129"/>
        <end position="151"/>
    </location>
</feature>
<proteinExistence type="predicted"/>
<feature type="domain" description="SH3b" evidence="4">
    <location>
        <begin position="187"/>
        <end position="250"/>
    </location>
</feature>
<sequence>MKNILFIFILFSSALGFSQGTALFDAANKAYNDGKYEVAEKTYLKILTNDEASSELYFNLGNVYYKQNNIAPSIYYYEKALLLKPNDPDIKNNLAYAQNMTLDAITILPETGLKKIYKNATSFFSFEQWAYTSVFLIFLFVIAYLLYYFLASAVLKRILFISSLVFLFVAIASIALAYIKYEEFKNDNPAIVFAEESVIQTEPNARSSESFRLHEGTKVMVLETLNDWYKVKIADGKTGWISAEDIKLLKDI</sequence>